<dbReference type="PANTHER" id="PTHR11712:SF336">
    <property type="entry name" value="3-OXOACYL-[ACYL-CARRIER-PROTEIN] SYNTHASE, MITOCHONDRIAL"/>
    <property type="match status" value="1"/>
</dbReference>
<organism evidence="5 6">
    <name type="scientific">Taishania pollutisoli</name>
    <dbReference type="NCBI Taxonomy" id="2766479"/>
    <lineage>
        <taxon>Bacteria</taxon>
        <taxon>Pseudomonadati</taxon>
        <taxon>Bacteroidota</taxon>
        <taxon>Flavobacteriia</taxon>
        <taxon>Flavobacteriales</taxon>
        <taxon>Crocinitomicaceae</taxon>
        <taxon>Taishania</taxon>
    </lineage>
</organism>
<dbReference type="AlphaFoldDB" id="A0A8J6PFH4"/>
<comment type="similarity">
    <text evidence="1 3">Belongs to the thiolase-like superfamily. Beta-ketoacyl-ACP synthases family.</text>
</comment>
<dbReference type="PANTHER" id="PTHR11712">
    <property type="entry name" value="POLYKETIDE SYNTHASE-RELATED"/>
    <property type="match status" value="1"/>
</dbReference>
<evidence type="ECO:0000259" key="4">
    <source>
        <dbReference type="PROSITE" id="PS52004"/>
    </source>
</evidence>
<dbReference type="InterPro" id="IPR014031">
    <property type="entry name" value="Ketoacyl_synth_C"/>
</dbReference>
<dbReference type="GO" id="GO:0006633">
    <property type="term" value="P:fatty acid biosynthetic process"/>
    <property type="evidence" value="ECO:0007669"/>
    <property type="project" value="TreeGrafter"/>
</dbReference>
<dbReference type="InterPro" id="IPR000794">
    <property type="entry name" value="Beta-ketoacyl_synthase"/>
</dbReference>
<proteinExistence type="inferred from homology"/>
<dbReference type="InterPro" id="IPR016039">
    <property type="entry name" value="Thiolase-like"/>
</dbReference>
<evidence type="ECO:0000313" key="5">
    <source>
        <dbReference type="EMBL" id="MBC9813430.1"/>
    </source>
</evidence>
<keyword evidence="2 3" id="KW-0808">Transferase</keyword>
<dbReference type="Pfam" id="PF00109">
    <property type="entry name" value="ketoacyl-synt"/>
    <property type="match status" value="1"/>
</dbReference>
<gene>
    <name evidence="5" type="ORF">H9Y05_13210</name>
</gene>
<accession>A0A8J6PFH4</accession>
<keyword evidence="6" id="KW-1185">Reference proteome</keyword>
<evidence type="ECO:0000256" key="1">
    <source>
        <dbReference type="ARBA" id="ARBA00008467"/>
    </source>
</evidence>
<feature type="domain" description="Ketosynthase family 3 (KS3)" evidence="4">
    <location>
        <begin position="2"/>
        <end position="359"/>
    </location>
</feature>
<dbReference type="Proteomes" id="UP000652681">
    <property type="component" value="Unassembled WGS sequence"/>
</dbReference>
<dbReference type="InterPro" id="IPR020841">
    <property type="entry name" value="PKS_Beta-ketoAc_synthase_dom"/>
</dbReference>
<dbReference type="Gene3D" id="3.40.47.10">
    <property type="match status" value="2"/>
</dbReference>
<evidence type="ECO:0000313" key="6">
    <source>
        <dbReference type="Proteomes" id="UP000652681"/>
    </source>
</evidence>
<evidence type="ECO:0000256" key="3">
    <source>
        <dbReference type="RuleBase" id="RU003694"/>
    </source>
</evidence>
<comment type="caution">
    <text evidence="5">The sequence shown here is derived from an EMBL/GenBank/DDBJ whole genome shotgun (WGS) entry which is preliminary data.</text>
</comment>
<dbReference type="SMART" id="SM00825">
    <property type="entry name" value="PKS_KS"/>
    <property type="match status" value="1"/>
</dbReference>
<dbReference type="PROSITE" id="PS00098">
    <property type="entry name" value="THIOLASE_1"/>
    <property type="match status" value="1"/>
</dbReference>
<protein>
    <submittedName>
        <fullName evidence="5">Beta-ketoacyl synthase</fullName>
    </submittedName>
</protein>
<name>A0A8J6PFH4_9FLAO</name>
<sequence length="359" mass="38894">MENKVFLSYGTLVTPIGIGIDANFHSLKNGISGIQQREHSGFKQENWFLSTLDDLSENRFDALLEKALSDLKKSYSETVLSAPETRFILSSTKGNIDNLPGDVFSSARGIIHRQTNNPNDVIVISNACISGVIAINTAADYLRYSDCDNVIVIGIDIVSDFVLFGFQSLFALSDEPARPFDKNRKGISLGEACGIIVASREKTHTSAVEYLAGASSNDANHISGPSRTGEGLFRVVNKTIERAGIHRSDIDFISAHGTGTLYNDEMESMAFTRCELQNTPVNSLKGFFGHTLGAAGVIEVIVCMLSLEHQLLFESKGFEETGTTQEMNIIQQTHAAPVHTVLKTASGFGGGNAALLIRK</sequence>
<reference evidence="5" key="1">
    <citation type="submission" date="2020-09" db="EMBL/GenBank/DDBJ databases">
        <title>Taishania pollutisoli gen. nov., sp. nov., Isolated from Tetrabromobisphenol A-Contaminated Soil.</title>
        <authorList>
            <person name="Chen Q."/>
        </authorList>
    </citation>
    <scope>NUCLEOTIDE SEQUENCE</scope>
    <source>
        <strain evidence="5">CZZ-1</strain>
    </source>
</reference>
<dbReference type="RefSeq" id="WP_216714554.1">
    <property type="nucleotide sequence ID" value="NZ_JACVEL010000010.1"/>
</dbReference>
<dbReference type="GO" id="GO:0004315">
    <property type="term" value="F:3-oxoacyl-[acyl-carrier-protein] synthase activity"/>
    <property type="evidence" value="ECO:0007669"/>
    <property type="project" value="TreeGrafter"/>
</dbReference>
<dbReference type="SUPFAM" id="SSF53901">
    <property type="entry name" value="Thiolase-like"/>
    <property type="match status" value="2"/>
</dbReference>
<dbReference type="Pfam" id="PF02801">
    <property type="entry name" value="Ketoacyl-synt_C"/>
    <property type="match status" value="1"/>
</dbReference>
<dbReference type="EMBL" id="JACVEL010000010">
    <property type="protein sequence ID" value="MBC9813430.1"/>
    <property type="molecule type" value="Genomic_DNA"/>
</dbReference>
<dbReference type="PROSITE" id="PS52004">
    <property type="entry name" value="KS3_2"/>
    <property type="match status" value="1"/>
</dbReference>
<evidence type="ECO:0000256" key="2">
    <source>
        <dbReference type="ARBA" id="ARBA00022679"/>
    </source>
</evidence>
<dbReference type="InterPro" id="IPR014030">
    <property type="entry name" value="Ketoacyl_synth_N"/>
</dbReference>
<dbReference type="InterPro" id="IPR020615">
    <property type="entry name" value="Thiolase_acyl_enz_int_AS"/>
</dbReference>